<comment type="caution">
    <text evidence="1">The sequence shown here is derived from an EMBL/GenBank/DDBJ whole genome shotgun (WGS) entry which is preliminary data.</text>
</comment>
<accession>M5EF64</accession>
<reference evidence="1 2" key="1">
    <citation type="submission" date="2013-02" db="EMBL/GenBank/DDBJ databases">
        <authorList>
            <person name="Genoscope - CEA"/>
        </authorList>
    </citation>
    <scope>NUCLEOTIDE SEQUENCE [LARGE SCALE GENOMIC DNA]</scope>
    <source>
        <strain evidence="1 2">STM 2683</strain>
    </source>
</reference>
<dbReference type="STRING" id="1297569.MESS2_1030171"/>
<protein>
    <submittedName>
        <fullName evidence="1">Uncharacterized protein</fullName>
    </submittedName>
</protein>
<gene>
    <name evidence="1" type="ORF">MESS2_1030171</name>
</gene>
<dbReference type="AlphaFoldDB" id="M5EF64"/>
<dbReference type="EMBL" id="CAUM01000006">
    <property type="protein sequence ID" value="CCV03314.1"/>
    <property type="molecule type" value="Genomic_DNA"/>
</dbReference>
<keyword evidence="2" id="KW-1185">Reference proteome</keyword>
<sequence>MNNEPQLNAMVKIEELHHSIQNNRVIRDKIFQISWILCHAREWDFTIDFKNPPASCSRCYCSTWCSPHSARWWMRPRTQQNSVSGMAVAHDGCY</sequence>
<evidence type="ECO:0000313" key="1">
    <source>
        <dbReference type="EMBL" id="CCV03314.1"/>
    </source>
</evidence>
<name>M5EF64_9HYPH</name>
<dbReference type="Proteomes" id="UP000012062">
    <property type="component" value="Unassembled WGS sequence"/>
</dbReference>
<proteinExistence type="predicted"/>
<organism evidence="1 2">
    <name type="scientific">Mesorhizobium metallidurans STM 2683</name>
    <dbReference type="NCBI Taxonomy" id="1297569"/>
    <lineage>
        <taxon>Bacteria</taxon>
        <taxon>Pseudomonadati</taxon>
        <taxon>Pseudomonadota</taxon>
        <taxon>Alphaproteobacteria</taxon>
        <taxon>Hyphomicrobiales</taxon>
        <taxon>Phyllobacteriaceae</taxon>
        <taxon>Mesorhizobium</taxon>
    </lineage>
</organism>
<evidence type="ECO:0000313" key="2">
    <source>
        <dbReference type="Proteomes" id="UP000012062"/>
    </source>
</evidence>